<dbReference type="Pfam" id="PF04191">
    <property type="entry name" value="PEMT"/>
    <property type="match status" value="1"/>
</dbReference>
<dbReference type="STRING" id="1454001.AW08_03299"/>
<dbReference type="PATRIC" id="fig|1454001.3.peg.3348"/>
<dbReference type="InterPro" id="IPR007318">
    <property type="entry name" value="Phopholipid_MeTrfase"/>
</dbReference>
<evidence type="ECO:0000313" key="7">
    <source>
        <dbReference type="Proteomes" id="UP000020218"/>
    </source>
</evidence>
<accession>A0A011PGJ2</accession>
<evidence type="ECO:0000256" key="1">
    <source>
        <dbReference type="ARBA" id="ARBA00004127"/>
    </source>
</evidence>
<evidence type="ECO:0008006" key="8">
    <source>
        <dbReference type="Google" id="ProtNLM"/>
    </source>
</evidence>
<evidence type="ECO:0000313" key="6">
    <source>
        <dbReference type="EMBL" id="EXI65379.1"/>
    </source>
</evidence>
<evidence type="ECO:0000256" key="5">
    <source>
        <dbReference type="SAM" id="Phobius"/>
    </source>
</evidence>
<keyword evidence="2 5" id="KW-0812">Transmembrane</keyword>
<dbReference type="PANTHER" id="PTHR12714">
    <property type="entry name" value="PROTEIN-S ISOPRENYLCYSTEINE O-METHYLTRANSFERASE"/>
    <property type="match status" value="1"/>
</dbReference>
<sequence length="194" mass="22358">MKETSNGLFHHPGLRRLLVRLRAPIVILGMIVVAQFVRSDWLLPGFVVSMCGEFIQLWCFASLDKNSTLTARGPYTMVRNPMYLGRFFILFGFLMLLASGWLLLAYTIVYWLYMDARVQREEAHLRPIFGTAYEHYCTTVRRFLPAWPATGERVGYWNWQLFRQNNAAFNLAATLAAWAAVAAWALWGQPLFTV</sequence>
<evidence type="ECO:0000256" key="3">
    <source>
        <dbReference type="ARBA" id="ARBA00022989"/>
    </source>
</evidence>
<dbReference type="AlphaFoldDB" id="A0A011PGJ2"/>
<dbReference type="GO" id="GO:0012505">
    <property type="term" value="C:endomembrane system"/>
    <property type="evidence" value="ECO:0007669"/>
    <property type="project" value="UniProtKB-SubCell"/>
</dbReference>
<evidence type="ECO:0000256" key="4">
    <source>
        <dbReference type="ARBA" id="ARBA00023136"/>
    </source>
</evidence>
<feature type="transmembrane region" description="Helical" evidence="5">
    <location>
        <begin position="167"/>
        <end position="187"/>
    </location>
</feature>
<name>A0A011PGJ2_9PROT</name>
<keyword evidence="3 5" id="KW-1133">Transmembrane helix</keyword>
<protein>
    <recommendedName>
        <fullName evidence="8">Isoprenylcysteine carboxylmethyltransferase family protein</fullName>
    </recommendedName>
</protein>
<comment type="subcellular location">
    <subcellularLocation>
        <location evidence="1">Endomembrane system</location>
        <topology evidence="1">Multi-pass membrane protein</topology>
    </subcellularLocation>
</comment>
<dbReference type="Gene3D" id="1.20.120.1630">
    <property type="match status" value="1"/>
</dbReference>
<feature type="transmembrane region" description="Helical" evidence="5">
    <location>
        <begin position="21"/>
        <end position="37"/>
    </location>
</feature>
<keyword evidence="4 5" id="KW-0472">Membrane</keyword>
<dbReference type="Proteomes" id="UP000020218">
    <property type="component" value="Unassembled WGS sequence"/>
</dbReference>
<organism evidence="6 7">
    <name type="scientific">Candidatus Accumulibacter adjunctus</name>
    <dbReference type="NCBI Taxonomy" id="1454001"/>
    <lineage>
        <taxon>Bacteria</taxon>
        <taxon>Pseudomonadati</taxon>
        <taxon>Pseudomonadota</taxon>
        <taxon>Betaproteobacteria</taxon>
        <taxon>Candidatus Accumulibacter</taxon>
    </lineage>
</organism>
<proteinExistence type="predicted"/>
<keyword evidence="7" id="KW-1185">Reference proteome</keyword>
<comment type="caution">
    <text evidence="6">The sequence shown here is derived from an EMBL/GenBank/DDBJ whole genome shotgun (WGS) entry which is preliminary data.</text>
</comment>
<dbReference type="PANTHER" id="PTHR12714:SF11">
    <property type="entry name" value="PROTEIN C-TERMINAL S-ISOPRENYLCYSTEINE CARBOXYL O-METHYLTRANSFERASE"/>
    <property type="match status" value="1"/>
</dbReference>
<evidence type="ECO:0000256" key="2">
    <source>
        <dbReference type="ARBA" id="ARBA00022692"/>
    </source>
</evidence>
<feature type="transmembrane region" description="Helical" evidence="5">
    <location>
        <begin position="84"/>
        <end position="113"/>
    </location>
</feature>
<dbReference type="GO" id="GO:0016740">
    <property type="term" value="F:transferase activity"/>
    <property type="evidence" value="ECO:0007669"/>
    <property type="project" value="UniProtKB-ARBA"/>
</dbReference>
<gene>
    <name evidence="6" type="ORF">AW08_03299</name>
</gene>
<reference evidence="6" key="1">
    <citation type="submission" date="2014-02" db="EMBL/GenBank/DDBJ databases">
        <title>Expanding our view of genomic diversity in Candidatus Accumulibacter clades.</title>
        <authorList>
            <person name="Skennerton C.T."/>
            <person name="Barr J.J."/>
            <person name="Slater F.R."/>
            <person name="Bond P.L."/>
            <person name="Tyson G.W."/>
        </authorList>
    </citation>
    <scope>NUCLEOTIDE SEQUENCE [LARGE SCALE GENOMIC DNA]</scope>
</reference>
<dbReference type="EMBL" id="JFAX01000024">
    <property type="protein sequence ID" value="EXI65379.1"/>
    <property type="molecule type" value="Genomic_DNA"/>
</dbReference>